<protein>
    <recommendedName>
        <fullName evidence="1">AraC effector-binding domain-containing protein</fullName>
    </recommendedName>
</protein>
<dbReference type="Pfam" id="PF14526">
    <property type="entry name" value="Cass2"/>
    <property type="match status" value="1"/>
</dbReference>
<organism evidence="2 3">
    <name type="scientific">Halobacillus andaensis</name>
    <dbReference type="NCBI Taxonomy" id="1176239"/>
    <lineage>
        <taxon>Bacteria</taxon>
        <taxon>Bacillati</taxon>
        <taxon>Bacillota</taxon>
        <taxon>Bacilli</taxon>
        <taxon>Bacillales</taxon>
        <taxon>Bacillaceae</taxon>
        <taxon>Halobacillus</taxon>
    </lineage>
</organism>
<name>A0A917B227_HALAA</name>
<dbReference type="AlphaFoldDB" id="A0A917B227"/>
<dbReference type="SMART" id="SM00871">
    <property type="entry name" value="AraC_E_bind"/>
    <property type="match status" value="1"/>
</dbReference>
<evidence type="ECO:0000313" key="3">
    <source>
        <dbReference type="Proteomes" id="UP000660110"/>
    </source>
</evidence>
<dbReference type="RefSeq" id="WP_229734990.1">
    <property type="nucleotide sequence ID" value="NZ_BMEL01000002.1"/>
</dbReference>
<dbReference type="Proteomes" id="UP000660110">
    <property type="component" value="Unassembled WGS sequence"/>
</dbReference>
<dbReference type="Gene3D" id="3.20.80.10">
    <property type="entry name" value="Regulatory factor, effector binding domain"/>
    <property type="match status" value="1"/>
</dbReference>
<dbReference type="EMBL" id="BMEL01000002">
    <property type="protein sequence ID" value="GGF17541.1"/>
    <property type="molecule type" value="Genomic_DNA"/>
</dbReference>
<dbReference type="SUPFAM" id="SSF55136">
    <property type="entry name" value="Probable bacterial effector-binding domain"/>
    <property type="match status" value="1"/>
</dbReference>
<accession>A0A917B227</accession>
<evidence type="ECO:0000313" key="2">
    <source>
        <dbReference type="EMBL" id="GGF17541.1"/>
    </source>
</evidence>
<gene>
    <name evidence="2" type="ORF">GCM10010954_15360</name>
</gene>
<sequence>MPTIKEIGEMKLVGFRVFCEEGGQYIHEIPKAAAELDKRRNEICHLLSPECQIGAFIIQTSSIEEDGYWVGFPVREIEHVPDEMTSLIIPSQTYASLHVEGSNDKIRPAYEQLHAWMQKHHYPRLLHKWHLEKYTMWGNKQNVEVELLDTTERQDPAKNDEYSKKI</sequence>
<keyword evidence="3" id="KW-1185">Reference proteome</keyword>
<reference evidence="2" key="2">
    <citation type="submission" date="2020-09" db="EMBL/GenBank/DDBJ databases">
        <authorList>
            <person name="Sun Q."/>
            <person name="Zhou Y."/>
        </authorList>
    </citation>
    <scope>NUCLEOTIDE SEQUENCE</scope>
    <source>
        <strain evidence="2">CGMCC 1.12153</strain>
    </source>
</reference>
<feature type="domain" description="AraC effector-binding" evidence="1">
    <location>
        <begin position="1"/>
        <end position="152"/>
    </location>
</feature>
<evidence type="ECO:0000259" key="1">
    <source>
        <dbReference type="SMART" id="SM00871"/>
    </source>
</evidence>
<comment type="caution">
    <text evidence="2">The sequence shown here is derived from an EMBL/GenBank/DDBJ whole genome shotgun (WGS) entry which is preliminary data.</text>
</comment>
<dbReference type="InterPro" id="IPR011256">
    <property type="entry name" value="Reg_factor_effector_dom_sf"/>
</dbReference>
<dbReference type="InterPro" id="IPR029441">
    <property type="entry name" value="Cass2"/>
</dbReference>
<dbReference type="InterPro" id="IPR010499">
    <property type="entry name" value="AraC_E-bd"/>
</dbReference>
<proteinExistence type="predicted"/>
<reference evidence="2" key="1">
    <citation type="journal article" date="2014" name="Int. J. Syst. Evol. Microbiol.">
        <title>Complete genome sequence of Corynebacterium casei LMG S-19264T (=DSM 44701T), isolated from a smear-ripened cheese.</title>
        <authorList>
            <consortium name="US DOE Joint Genome Institute (JGI-PGF)"/>
            <person name="Walter F."/>
            <person name="Albersmeier A."/>
            <person name="Kalinowski J."/>
            <person name="Ruckert C."/>
        </authorList>
    </citation>
    <scope>NUCLEOTIDE SEQUENCE</scope>
    <source>
        <strain evidence="2">CGMCC 1.12153</strain>
    </source>
</reference>